<reference evidence="1" key="1">
    <citation type="submission" date="2018-05" db="EMBL/GenBank/DDBJ databases">
        <title>Reclassification of Methylarcula marina and Methylarcula terricola as Paracoccus methylarcula sp.nov., comb.nov. and Paracoccus terricola comb.nov.</title>
        <authorList>
            <person name="Shmareva M.N."/>
            <person name="Doronina N.V."/>
            <person name="Vasilenko O.V."/>
            <person name="Tarlachkov S.V."/>
            <person name="Trotsenko Y.A."/>
        </authorList>
    </citation>
    <scope>NUCLEOTIDE SEQUENCE [LARGE SCALE GENOMIC DNA]</scope>
    <source>
        <strain evidence="1">VKM B-2159</strain>
    </source>
</reference>
<dbReference type="Proteomes" id="UP000238137">
    <property type="component" value="Unassembled WGS sequence"/>
</dbReference>
<evidence type="ECO:0000313" key="1">
    <source>
        <dbReference type="EMBL" id="RNF35441.1"/>
    </source>
</evidence>
<gene>
    <name evidence="1" type="ORF">A7A09_006745</name>
</gene>
<keyword evidence="1" id="KW-0378">Hydrolase</keyword>
<dbReference type="AlphaFoldDB" id="A0A422QZR4"/>
<accession>A0A422QZR4</accession>
<evidence type="ECO:0000313" key="2">
    <source>
        <dbReference type="Proteomes" id="UP000238137"/>
    </source>
</evidence>
<dbReference type="GO" id="GO:0016787">
    <property type="term" value="F:hydrolase activity"/>
    <property type="evidence" value="ECO:0007669"/>
    <property type="project" value="UniProtKB-KW"/>
</dbReference>
<dbReference type="InterPro" id="IPR007709">
    <property type="entry name" value="N-FG_amidohydro"/>
</dbReference>
<proteinExistence type="predicted"/>
<dbReference type="Gene3D" id="3.40.630.40">
    <property type="entry name" value="Zn-dependent exopeptidases"/>
    <property type="match status" value="1"/>
</dbReference>
<dbReference type="SUPFAM" id="SSF53187">
    <property type="entry name" value="Zn-dependent exopeptidases"/>
    <property type="match status" value="1"/>
</dbReference>
<sequence>MQTDEFLLPMPENIPGVLGVSPPTEPLIPLVFDSPHSGLELPADFYPAVDAETVRVSADTYVNDLFSAAPEHGAPLLRALFPRSFLDPNRSLADMDAALIEGAWPYHLRESNTARRGMGLIWRNAWVEMPMYDRKLAITEARDRIRRYWLSYHMALRQLLDGAFAQFRMVYHLNCHSMTNAGHAMSSDGPGSARADICVGDLHGVSAGAEFTAILCELLEREGFRVAMNKPFRGAELTEAYANPAIGRHAIQFEINRRLYMNEETRERSADYPDFKQAMSRLIAELAEYIRQKVRR</sequence>
<keyword evidence="2" id="KW-1185">Reference proteome</keyword>
<comment type="caution">
    <text evidence="1">The sequence shown here is derived from an EMBL/GenBank/DDBJ whole genome shotgun (WGS) entry which is preliminary data.</text>
</comment>
<protein>
    <submittedName>
        <fullName evidence="1">Hydrolase</fullName>
    </submittedName>
</protein>
<dbReference type="EMBL" id="PXNQ02000003">
    <property type="protein sequence ID" value="RNF35441.1"/>
    <property type="molecule type" value="Genomic_DNA"/>
</dbReference>
<organism evidence="1 2">
    <name type="scientific">Paracoccus methylarcula</name>
    <dbReference type="NCBI Taxonomy" id="72022"/>
    <lineage>
        <taxon>Bacteria</taxon>
        <taxon>Pseudomonadati</taxon>
        <taxon>Pseudomonadota</taxon>
        <taxon>Alphaproteobacteria</taxon>
        <taxon>Rhodobacterales</taxon>
        <taxon>Paracoccaceae</taxon>
        <taxon>Paracoccus</taxon>
    </lineage>
</organism>
<dbReference type="OrthoDB" id="8716700at2"/>
<name>A0A422QZR4_9RHOB</name>
<dbReference type="Pfam" id="PF05013">
    <property type="entry name" value="FGase"/>
    <property type="match status" value="1"/>
</dbReference>